<accession>A0A3S2WRV5</accession>
<protein>
    <recommendedName>
        <fullName evidence="9">TRAP transporter small permease protein</fullName>
    </recommendedName>
</protein>
<evidence type="ECO:0000256" key="1">
    <source>
        <dbReference type="ARBA" id="ARBA00004429"/>
    </source>
</evidence>
<evidence type="ECO:0000313" key="11">
    <source>
        <dbReference type="EMBL" id="RVU36414.1"/>
    </source>
</evidence>
<keyword evidence="3" id="KW-1003">Cell membrane</keyword>
<evidence type="ECO:0000256" key="3">
    <source>
        <dbReference type="ARBA" id="ARBA00022475"/>
    </source>
</evidence>
<dbReference type="InterPro" id="IPR055348">
    <property type="entry name" value="DctQ"/>
</dbReference>
<evidence type="ECO:0000313" key="12">
    <source>
        <dbReference type="Proteomes" id="UP000287447"/>
    </source>
</evidence>
<dbReference type="AlphaFoldDB" id="A0A3S2WRV5"/>
<feature type="transmembrane region" description="Helical" evidence="9">
    <location>
        <begin position="12"/>
        <end position="36"/>
    </location>
</feature>
<dbReference type="PANTHER" id="PTHR35011:SF10">
    <property type="entry name" value="TRAP TRANSPORTER SMALL PERMEASE PROTEIN"/>
    <property type="match status" value="1"/>
</dbReference>
<dbReference type="GO" id="GO:0022857">
    <property type="term" value="F:transmembrane transporter activity"/>
    <property type="evidence" value="ECO:0007669"/>
    <property type="project" value="UniProtKB-UniRule"/>
</dbReference>
<evidence type="ECO:0000259" key="10">
    <source>
        <dbReference type="Pfam" id="PF04290"/>
    </source>
</evidence>
<dbReference type="Proteomes" id="UP000287447">
    <property type="component" value="Unassembled WGS sequence"/>
</dbReference>
<evidence type="ECO:0000256" key="6">
    <source>
        <dbReference type="ARBA" id="ARBA00022989"/>
    </source>
</evidence>
<dbReference type="RefSeq" id="WP_127765890.1">
    <property type="nucleotide sequence ID" value="NZ_SADE01000002.1"/>
</dbReference>
<evidence type="ECO:0000256" key="5">
    <source>
        <dbReference type="ARBA" id="ARBA00022692"/>
    </source>
</evidence>
<dbReference type="OrthoDB" id="4964541at2"/>
<keyword evidence="6 9" id="KW-1133">Transmembrane helix</keyword>
<evidence type="ECO:0000256" key="7">
    <source>
        <dbReference type="ARBA" id="ARBA00023136"/>
    </source>
</evidence>
<evidence type="ECO:0000256" key="8">
    <source>
        <dbReference type="ARBA" id="ARBA00038436"/>
    </source>
</evidence>
<gene>
    <name evidence="11" type="ORF">EOI86_14515</name>
</gene>
<comment type="subunit">
    <text evidence="9">The complex comprises the extracytoplasmic solute receptor protein and the two transmembrane proteins.</text>
</comment>
<comment type="similarity">
    <text evidence="8 9">Belongs to the TRAP transporter small permease family.</text>
</comment>
<dbReference type="EMBL" id="SADE01000002">
    <property type="protein sequence ID" value="RVU36414.1"/>
    <property type="molecule type" value="Genomic_DNA"/>
</dbReference>
<feature type="transmembrane region" description="Helical" evidence="9">
    <location>
        <begin position="42"/>
        <end position="64"/>
    </location>
</feature>
<feature type="transmembrane region" description="Helical" evidence="9">
    <location>
        <begin position="125"/>
        <end position="147"/>
    </location>
</feature>
<dbReference type="InterPro" id="IPR007387">
    <property type="entry name" value="TRAP_DctQ"/>
</dbReference>
<organism evidence="11 12">
    <name type="scientific">Hwanghaeella grinnelliae</name>
    <dbReference type="NCBI Taxonomy" id="2500179"/>
    <lineage>
        <taxon>Bacteria</taxon>
        <taxon>Pseudomonadati</taxon>
        <taxon>Pseudomonadota</taxon>
        <taxon>Alphaproteobacteria</taxon>
        <taxon>Rhodospirillales</taxon>
        <taxon>Rhodospirillaceae</taxon>
        <taxon>Hwanghaeella</taxon>
    </lineage>
</organism>
<sequence length="170" mass="18628">MQIFSKLVRGLAWMAAFLFVAAGVMLTYEVVARYFFTKPTIWAAELSQLCLIWGSLVAMAWALGERRHIAVDAVVSHLSPAVRRWTDAVAMLVIAWLSAMVVWKGGDIFLDSFERGRTTGSMLDLPSWVAELAVPFGFAVLFVQAVVEALRAAAGHNTVPDDIGEGGHFE</sequence>
<evidence type="ECO:0000256" key="4">
    <source>
        <dbReference type="ARBA" id="ARBA00022519"/>
    </source>
</evidence>
<keyword evidence="12" id="KW-1185">Reference proteome</keyword>
<comment type="caution">
    <text evidence="11">The sequence shown here is derived from an EMBL/GenBank/DDBJ whole genome shotgun (WGS) entry which is preliminary data.</text>
</comment>
<feature type="domain" description="Tripartite ATP-independent periplasmic transporters DctQ component" evidence="10">
    <location>
        <begin position="24"/>
        <end position="153"/>
    </location>
</feature>
<dbReference type="Pfam" id="PF04290">
    <property type="entry name" value="DctQ"/>
    <property type="match status" value="1"/>
</dbReference>
<name>A0A3S2WRV5_9PROT</name>
<evidence type="ECO:0000256" key="9">
    <source>
        <dbReference type="RuleBase" id="RU369079"/>
    </source>
</evidence>
<keyword evidence="7 9" id="KW-0472">Membrane</keyword>
<keyword evidence="5 9" id="KW-0812">Transmembrane</keyword>
<reference evidence="12" key="1">
    <citation type="submission" date="2019-01" db="EMBL/GenBank/DDBJ databases">
        <title>Gri0909 isolated from a small marine red alga.</title>
        <authorList>
            <person name="Kim J."/>
            <person name="Jeong S.E."/>
            <person name="Jeon C.O."/>
        </authorList>
    </citation>
    <scope>NUCLEOTIDE SEQUENCE [LARGE SCALE GENOMIC DNA]</scope>
    <source>
        <strain evidence="12">Gri0909</strain>
    </source>
</reference>
<comment type="function">
    <text evidence="9">Part of the tripartite ATP-independent periplasmic (TRAP) transport system.</text>
</comment>
<dbReference type="GO" id="GO:0005886">
    <property type="term" value="C:plasma membrane"/>
    <property type="evidence" value="ECO:0007669"/>
    <property type="project" value="UniProtKB-SubCell"/>
</dbReference>
<feature type="transmembrane region" description="Helical" evidence="9">
    <location>
        <begin position="85"/>
        <end position="105"/>
    </location>
</feature>
<keyword evidence="2 9" id="KW-0813">Transport</keyword>
<dbReference type="PANTHER" id="PTHR35011">
    <property type="entry name" value="2,3-DIKETO-L-GULONATE TRAP TRANSPORTER SMALL PERMEASE PROTEIN YIAM"/>
    <property type="match status" value="1"/>
</dbReference>
<evidence type="ECO:0000256" key="2">
    <source>
        <dbReference type="ARBA" id="ARBA00022448"/>
    </source>
</evidence>
<comment type="subcellular location">
    <subcellularLocation>
        <location evidence="1 9">Cell inner membrane</location>
        <topology evidence="1 9">Multi-pass membrane protein</topology>
    </subcellularLocation>
</comment>
<proteinExistence type="inferred from homology"/>
<dbReference type="GO" id="GO:0015740">
    <property type="term" value="P:C4-dicarboxylate transport"/>
    <property type="evidence" value="ECO:0007669"/>
    <property type="project" value="TreeGrafter"/>
</dbReference>
<keyword evidence="4 9" id="KW-0997">Cell inner membrane</keyword>